<feature type="compositionally biased region" description="Low complexity" evidence="2">
    <location>
        <begin position="2486"/>
        <end position="2497"/>
    </location>
</feature>
<feature type="compositionally biased region" description="Basic and acidic residues" evidence="2">
    <location>
        <begin position="2804"/>
        <end position="2822"/>
    </location>
</feature>
<feature type="compositionally biased region" description="Polar residues" evidence="2">
    <location>
        <begin position="2858"/>
        <end position="2870"/>
    </location>
</feature>
<feature type="compositionally biased region" description="Low complexity" evidence="2">
    <location>
        <begin position="1058"/>
        <end position="1077"/>
    </location>
</feature>
<feature type="compositionally biased region" description="Basic residues" evidence="2">
    <location>
        <begin position="2500"/>
        <end position="2512"/>
    </location>
</feature>
<feature type="region of interest" description="Disordered" evidence="2">
    <location>
        <begin position="2976"/>
        <end position="3133"/>
    </location>
</feature>
<feature type="compositionally biased region" description="Basic and acidic residues" evidence="2">
    <location>
        <begin position="855"/>
        <end position="877"/>
    </location>
</feature>
<feature type="region of interest" description="Disordered" evidence="2">
    <location>
        <begin position="2133"/>
        <end position="2250"/>
    </location>
</feature>
<feature type="region of interest" description="Disordered" evidence="2">
    <location>
        <begin position="672"/>
        <end position="715"/>
    </location>
</feature>
<evidence type="ECO:0000256" key="1">
    <source>
        <dbReference type="SAM" id="Coils"/>
    </source>
</evidence>
<feature type="compositionally biased region" description="Basic and acidic residues" evidence="2">
    <location>
        <begin position="3045"/>
        <end position="3066"/>
    </location>
</feature>
<feature type="region of interest" description="Disordered" evidence="2">
    <location>
        <begin position="1975"/>
        <end position="2018"/>
    </location>
</feature>
<dbReference type="Proteomes" id="UP000828390">
    <property type="component" value="Unassembled WGS sequence"/>
</dbReference>
<reference evidence="3" key="2">
    <citation type="submission" date="2020-11" db="EMBL/GenBank/DDBJ databases">
        <authorList>
            <person name="McCartney M.A."/>
            <person name="Auch B."/>
            <person name="Kono T."/>
            <person name="Mallez S."/>
            <person name="Becker A."/>
            <person name="Gohl D.M."/>
            <person name="Silverstein K.A.T."/>
            <person name="Koren S."/>
            <person name="Bechman K.B."/>
            <person name="Herman A."/>
            <person name="Abrahante J.E."/>
            <person name="Garbe J."/>
        </authorList>
    </citation>
    <scope>NUCLEOTIDE SEQUENCE</scope>
    <source>
        <strain evidence="3">Duluth1</strain>
        <tissue evidence="3">Whole animal</tissue>
    </source>
</reference>
<feature type="region of interest" description="Disordered" evidence="2">
    <location>
        <begin position="2928"/>
        <end position="2951"/>
    </location>
</feature>
<organism evidence="3 4">
    <name type="scientific">Dreissena polymorpha</name>
    <name type="common">Zebra mussel</name>
    <name type="synonym">Mytilus polymorpha</name>
    <dbReference type="NCBI Taxonomy" id="45954"/>
    <lineage>
        <taxon>Eukaryota</taxon>
        <taxon>Metazoa</taxon>
        <taxon>Spiralia</taxon>
        <taxon>Lophotrochozoa</taxon>
        <taxon>Mollusca</taxon>
        <taxon>Bivalvia</taxon>
        <taxon>Autobranchia</taxon>
        <taxon>Heteroconchia</taxon>
        <taxon>Euheterodonta</taxon>
        <taxon>Imparidentia</taxon>
        <taxon>Neoheterodontei</taxon>
        <taxon>Myida</taxon>
        <taxon>Dreissenoidea</taxon>
        <taxon>Dreissenidae</taxon>
        <taxon>Dreissena</taxon>
    </lineage>
</organism>
<dbReference type="EMBL" id="JAIWYP010000010">
    <property type="protein sequence ID" value="KAH3747623.1"/>
    <property type="molecule type" value="Genomic_DNA"/>
</dbReference>
<feature type="region of interest" description="Disordered" evidence="2">
    <location>
        <begin position="1576"/>
        <end position="1596"/>
    </location>
</feature>
<feature type="compositionally biased region" description="Basic and acidic residues" evidence="2">
    <location>
        <begin position="2133"/>
        <end position="2149"/>
    </location>
</feature>
<feature type="region of interest" description="Disordered" evidence="2">
    <location>
        <begin position="1629"/>
        <end position="1724"/>
    </location>
</feature>
<feature type="region of interest" description="Disordered" evidence="2">
    <location>
        <begin position="1189"/>
        <end position="1247"/>
    </location>
</feature>
<feature type="compositionally biased region" description="Basic residues" evidence="2">
    <location>
        <begin position="3286"/>
        <end position="3297"/>
    </location>
</feature>
<feature type="compositionally biased region" description="Basic and acidic residues" evidence="2">
    <location>
        <begin position="1307"/>
        <end position="1340"/>
    </location>
</feature>
<feature type="compositionally biased region" description="Polar residues" evidence="2">
    <location>
        <begin position="2409"/>
        <end position="2423"/>
    </location>
</feature>
<feature type="compositionally biased region" description="Basic and acidic residues" evidence="2">
    <location>
        <begin position="1035"/>
        <end position="1049"/>
    </location>
</feature>
<feature type="compositionally biased region" description="Basic and acidic residues" evidence="2">
    <location>
        <begin position="1629"/>
        <end position="1646"/>
    </location>
</feature>
<feature type="compositionally biased region" description="Polar residues" evidence="2">
    <location>
        <begin position="1411"/>
        <end position="1423"/>
    </location>
</feature>
<feature type="compositionally biased region" description="Basic and acidic residues" evidence="2">
    <location>
        <begin position="785"/>
        <end position="798"/>
    </location>
</feature>
<feature type="region of interest" description="Disordered" evidence="2">
    <location>
        <begin position="2034"/>
        <end position="2058"/>
    </location>
</feature>
<feature type="compositionally biased region" description="Basic and acidic residues" evidence="2">
    <location>
        <begin position="1102"/>
        <end position="1121"/>
    </location>
</feature>
<feature type="region of interest" description="Disordered" evidence="2">
    <location>
        <begin position="2647"/>
        <end position="2822"/>
    </location>
</feature>
<feature type="region of interest" description="Disordered" evidence="2">
    <location>
        <begin position="1102"/>
        <end position="1166"/>
    </location>
</feature>
<protein>
    <submittedName>
        <fullName evidence="3">Uncharacterized protein</fullName>
    </submittedName>
</protein>
<feature type="compositionally biased region" description="Basic and acidic residues" evidence="2">
    <location>
        <begin position="2206"/>
        <end position="2220"/>
    </location>
</feature>
<feature type="compositionally biased region" description="Low complexity" evidence="2">
    <location>
        <begin position="928"/>
        <end position="937"/>
    </location>
</feature>
<feature type="compositionally biased region" description="Basic and acidic residues" evidence="2">
    <location>
        <begin position="2551"/>
        <end position="2576"/>
    </location>
</feature>
<feature type="compositionally biased region" description="Polar residues" evidence="2">
    <location>
        <begin position="3174"/>
        <end position="3189"/>
    </location>
</feature>
<feature type="compositionally biased region" description="Basic and acidic residues" evidence="2">
    <location>
        <begin position="887"/>
        <end position="905"/>
    </location>
</feature>
<feature type="compositionally biased region" description="Basic and acidic residues" evidence="2">
    <location>
        <begin position="706"/>
        <end position="715"/>
    </location>
</feature>
<feature type="compositionally biased region" description="Low complexity" evidence="2">
    <location>
        <begin position="2355"/>
        <end position="2388"/>
    </location>
</feature>
<feature type="compositionally biased region" description="Basic and acidic residues" evidence="2">
    <location>
        <begin position="2980"/>
        <end position="2997"/>
    </location>
</feature>
<feature type="compositionally biased region" description="Basic and acidic residues" evidence="2">
    <location>
        <begin position="3082"/>
        <end position="3133"/>
    </location>
</feature>
<feature type="compositionally biased region" description="Polar residues" evidence="2">
    <location>
        <begin position="2670"/>
        <end position="2681"/>
    </location>
</feature>
<feature type="compositionally biased region" description="Polar residues" evidence="2">
    <location>
        <begin position="3158"/>
        <end position="3167"/>
    </location>
</feature>
<feature type="compositionally biased region" description="Basic and acidic residues" evidence="2">
    <location>
        <begin position="1358"/>
        <end position="1381"/>
    </location>
</feature>
<name>A0A9D4I4Z9_DREPO</name>
<keyword evidence="4" id="KW-1185">Reference proteome</keyword>
<feature type="region of interest" description="Disordered" evidence="2">
    <location>
        <begin position="1926"/>
        <end position="1946"/>
    </location>
</feature>
<feature type="compositionally biased region" description="Low complexity" evidence="2">
    <location>
        <begin position="1984"/>
        <end position="1993"/>
    </location>
</feature>
<feature type="compositionally biased region" description="Basic and acidic residues" evidence="2">
    <location>
        <begin position="2426"/>
        <end position="2443"/>
    </location>
</feature>
<feature type="compositionally biased region" description="Basic and acidic residues" evidence="2">
    <location>
        <begin position="2159"/>
        <end position="2196"/>
    </location>
</feature>
<feature type="compositionally biased region" description="Basic and acidic residues" evidence="2">
    <location>
        <begin position="2932"/>
        <end position="2951"/>
    </location>
</feature>
<feature type="compositionally biased region" description="Basic and acidic residues" evidence="2">
    <location>
        <begin position="1474"/>
        <end position="1498"/>
    </location>
</feature>
<gene>
    <name evidence="3" type="ORF">DPMN_182051</name>
</gene>
<feature type="compositionally biased region" description="Polar residues" evidence="2">
    <location>
        <begin position="1816"/>
        <end position="1834"/>
    </location>
</feature>
<feature type="compositionally biased region" description="Low complexity" evidence="2">
    <location>
        <begin position="2752"/>
        <end position="2764"/>
    </location>
</feature>
<feature type="compositionally biased region" description="Basic and acidic residues" evidence="2">
    <location>
        <begin position="2465"/>
        <end position="2485"/>
    </location>
</feature>
<feature type="compositionally biased region" description="Basic and acidic residues" evidence="2">
    <location>
        <begin position="1223"/>
        <end position="1233"/>
    </location>
</feature>
<feature type="compositionally biased region" description="Basic and acidic residues" evidence="2">
    <location>
        <begin position="1994"/>
        <end position="2010"/>
    </location>
</feature>
<feature type="compositionally biased region" description="Polar residues" evidence="2">
    <location>
        <begin position="2729"/>
        <end position="2751"/>
    </location>
</feature>
<feature type="region of interest" description="Disordered" evidence="2">
    <location>
        <begin position="3158"/>
        <end position="3189"/>
    </location>
</feature>
<feature type="compositionally biased region" description="Polar residues" evidence="2">
    <location>
        <begin position="799"/>
        <end position="812"/>
    </location>
</feature>
<evidence type="ECO:0000313" key="3">
    <source>
        <dbReference type="EMBL" id="KAH3747623.1"/>
    </source>
</evidence>
<feature type="compositionally biased region" description="Basic and acidic residues" evidence="2">
    <location>
        <begin position="968"/>
        <end position="1020"/>
    </location>
</feature>
<feature type="region of interest" description="Disordered" evidence="2">
    <location>
        <begin position="854"/>
        <end position="1020"/>
    </location>
</feature>
<reference evidence="3" key="1">
    <citation type="journal article" date="2019" name="bioRxiv">
        <title>The Genome of the Zebra Mussel, Dreissena polymorpha: A Resource for Invasive Species Research.</title>
        <authorList>
            <person name="McCartney M.A."/>
            <person name="Auch B."/>
            <person name="Kono T."/>
            <person name="Mallez S."/>
            <person name="Zhang Y."/>
            <person name="Obille A."/>
            <person name="Becker A."/>
            <person name="Abrahante J.E."/>
            <person name="Garbe J."/>
            <person name="Badalamenti J.P."/>
            <person name="Herman A."/>
            <person name="Mangelson H."/>
            <person name="Liachko I."/>
            <person name="Sullivan S."/>
            <person name="Sone E.D."/>
            <person name="Koren S."/>
            <person name="Silverstein K.A.T."/>
            <person name="Beckman K.B."/>
            <person name="Gohl D.M."/>
        </authorList>
    </citation>
    <scope>NUCLEOTIDE SEQUENCE</scope>
    <source>
        <strain evidence="3">Duluth1</strain>
        <tissue evidence="3">Whole animal</tissue>
    </source>
</reference>
<feature type="region of interest" description="Disordered" evidence="2">
    <location>
        <begin position="3266"/>
        <end position="3298"/>
    </location>
</feature>
<feature type="region of interest" description="Disordered" evidence="2">
    <location>
        <begin position="1816"/>
        <end position="1835"/>
    </location>
</feature>
<evidence type="ECO:0000256" key="2">
    <source>
        <dbReference type="SAM" id="MobiDB-lite"/>
    </source>
</evidence>
<feature type="region of interest" description="Disordered" evidence="2">
    <location>
        <begin position="1474"/>
        <end position="1501"/>
    </location>
</feature>
<evidence type="ECO:0000313" key="4">
    <source>
        <dbReference type="Proteomes" id="UP000828390"/>
    </source>
</evidence>
<proteinExistence type="predicted"/>
<feature type="compositionally biased region" description="Basic and acidic residues" evidence="2">
    <location>
        <begin position="2688"/>
        <end position="2698"/>
    </location>
</feature>
<feature type="compositionally biased region" description="Basic and acidic residues" evidence="2">
    <location>
        <begin position="1144"/>
        <end position="1157"/>
    </location>
</feature>
<feature type="compositionally biased region" description="Basic and acidic residues" evidence="2">
    <location>
        <begin position="1685"/>
        <end position="1696"/>
    </location>
</feature>
<feature type="compositionally biased region" description="Basic and acidic residues" evidence="2">
    <location>
        <begin position="763"/>
        <end position="776"/>
    </location>
</feature>
<accession>A0A9D4I4Z9</accession>
<feature type="region of interest" description="Disordered" evidence="2">
    <location>
        <begin position="1307"/>
        <end position="1346"/>
    </location>
</feature>
<feature type="compositionally biased region" description="Basic and acidic residues" evidence="2">
    <location>
        <begin position="3013"/>
        <end position="3029"/>
    </location>
</feature>
<feature type="compositionally biased region" description="Basic and acidic residues" evidence="2">
    <location>
        <begin position="1431"/>
        <end position="1441"/>
    </location>
</feature>
<feature type="region of interest" description="Disordered" evidence="2">
    <location>
        <begin position="1358"/>
        <end position="1441"/>
    </location>
</feature>
<sequence>MYVYLMGLHILSGEMSRSSFKVKGFRVQSPHSGYGAHLVIRGSRVQSPHSGYSACLVIRGSRVQSPHSGYGACLVIRGSRVQSPHSGYSACLVIRGSRVQSPHSGYGACLVIRGSRVQLPHSGYSACLVIRGSRVQSLHSGYGACLVIRGSRVQSLHSGYGACLVIRGSRVQSPYSGYGACLVIRGSRVQSPHSGYSACLVIRGSRVQSPHSGYGACPVIRGSRVQSPYSGYGACLVIRGSRVQSSHSGYGACLLIRGSRFQSPHSGYGACLVIRGSRVQSAHSGYGACLVIRGSRVQSPHSRYGACLVIRGSRVQSSHSGYGACLVIRGSRVQSPHSGYGACLVIRGSRVQSAHSGYGACLVIRGSRVQSAHSGYGACLVIRGSRVQSPHSGYGACIVIRGSRVQSPHSGYGACQVIRGSRVQSAHSGYGACLVIRGSRVQSAHSGYGACLLIRGGSRVQSPHSGYGACLVIRGSRVQSPHMIRGSRVQSPHMIRGSQVQSPHMIRGSRVQSPHMIRGSRVQSPHMIRGSQVQSPHMIRGGSRVQSAHSGYGACLVIRGSSVQSPHMIRGSRVQSAHMIRGSRFQSAHSGYGACLVIRGSRVQSPHSGYGACLVIRGSRVQSPHSGYGACLVIMGSRVQSPHMIRGSRVQSAHRGPGFNPHSWFYPRQLNRYLSDRNPGPRQPHLQPKEPGRHRVNSGDSASSHSSERSTGTEDKSLFNALKHRYQENAEKQPGDPSVRTPFSSWRRSGNFEEAMAASSPHDTQHEKLRTVERSSKTSTGSDTEAWKRDSFTSRHDNQSSSRSYSEGQGQASIPAPSPQGQSSKVAGAAEGEAHKDVSTDDLIFNFRQALRRHALSESEKKSETKTEKVDDKKGEQGVEEESTAQKLERLRAARAKIQEHRKSDFITGNAQSFATEFKSDKPDRMTSGANSSASSNKSDKGSAGDINVIKTDDNKHRQSTKLARQKLVSDDLKAKYIENRKDESEIGDKSVEDRDKYNQISKRDGHIEVKSTKSVDPKLDSESVKAEMLIGSTKEKTSVSKKFEKVDHSSPFGSVYSPKPSVTSVSASVSAPSASPLHKRTEIEKEKLQKENVENIKEKVVEHQKSETDTHKTKVQGKTEKRYKKYAKAKSLELGVLSGQKPNEIKHQEEKSKDDSVVLDTNADESQLARQERIAKYKEDRRRQLEAIQKKFSGGDGELPSLFLSSVPHKDSDSSISRSKSLKVEPDKKDDISVGVTRSKSLKNEKDLGVEYHPAYQDTLKHTGLHLAELGSQTRHDHDIYDSHDEKYDPGKLIDKIHAIKNMKIGHAEKVGSSREDSPNRSFERYGRDSDKSGSERDVGASAGSYFNRTLLAERAMDIPYRGRESPTRDRIRSSSRESENQDASQRYRPSDGVRFGAFANTEKGHDVLTDSSEASSVTPTSKRVGINVDDGRISKQKTGDTKSYFEFGTVYAKKEAKSEDIDNVNKHIVGKLEEHVKVETKKSESDSDRDRSDSFTRVRRKLPSVEEVLGKVSDSEKGDFMKEDLSKMSAEEIRKKKIQENIDRAKSRFKAEDKAGAFDASKFELGTVYSKKPEEKQSVSIGSKEKHVSNSDVIGDKKGNLIQQMLGVNLNDHEKVAVTSNVIEKTHYSKDNKPQFVGETREFKQGVSISTKDFERSEDKQVDRSNSGQDDKVGIGKPPSSPRNERKKTAEQKFGRVSYRSSEQPAAFEFGTSYTKKDSPSVAVADQKASQSVSKKIESPITTIASDLLNEERTKGIKVEGIHVKKPKHTSIQLKSQKSVEKEDGDKNVTKDILSPKQQSQVQFGIKAQAVSNASGQNIEVPTSPKSATGVSPQRFVSEPLKVSATSSAVAVSKPRGMSPIRAVTESSQISFTSTSTALKSSEPLVSIGIPSKYDAKSIEPKVEPHKSESKIISSEAKGAVVKETSVSKMEIKSPTSSISSKSETKYIEPIVEPYKSESKIISSEAKDAVVKETSVSKMEIKSPTSSISSKTETKSIEPKVEPHKSESKIISSEAKGAVVKQTSVSKIEIKSTTSSDKKVESVRPAEQNVKQISSGKGKHINEALFESHAKSEKVDINRETMKIIENVNEADATKIEKVSGNVKEKVKTMPQKAEKVSVEKISEIERDIHETKVMKDKDQEMKENIDKNTVSTDVQTNDHKTETSGEKKKLKPRPEPELTKFELMKRSVAEKVLTKPKPVEPLVIEKPKEKPHKDEKKGKSKEKRKKDKLGDSLARMKTSLMDTSLDDILSRNVDYLSDMEPANNACQTSPNKKSRPQSVIEPQKQKRRFKKTSGSGRSKSEDRSHFKVTDSDEDKESSRSKVAEDIPTSSVKVTRLKSSYIKHGSEKHDSESSTSSPATADDSQMSRGRSRSVKQSVSSESTGSQILLTGSQKVFSDHDQTGPKRTLSQNENQSAAATSLSHKRLDYDDYDEDIIRREAMDSVSEMSQSEVASGVGSDTSEMSDRKRFVTRGSKDEILRISDSDQSASSSVLSDSSRKKRKDKSSMRKSKLNESAEDAALSGPRRDSNSDDSSLAPRGGIRRVSSSRLARENHKDTSAEKEVPVVFKTHDLAHLSRYHNNQSISSKHPSESDSKLSQSSDKPFSNLESPRIGKQSLFETALPSRFALPSKVSATISKLTEVCEKNGGTEASPVAKKPEELPSRQIRRGNNFSQLLQKFSSSETSGSEKSDSESPRTRKILLRRQEACAVSSPSSDDSRRTPERTQSFKIKSTGSEGKPLQSSMDNPVQRSSSFKSSFMRSRFGPELDDVQKTTARTANQDDKPSPELASVLNRRSHIVAKQQEEGETIERQRIHDGKVERSDEHFAALDEEVIADSEVLSMLRSRRKETDAVSIVSDSDSRSQTHVPNNYVTSQTSSASLNINTSAETKLPLKVVTSSIVQSSQRQTSTIEKERMDHLANTNNESYSAKQEKQVQSQHKDISQDEPHDKTFKISGITSREILEEGSKAVLKSIKQSSADHKDSDVKNLETENRSVHTHTRGAIDINSKSEIMRKISSRDRTPERQTTKRAGPMKVLSPLSSTEEKPGLTRTESVGRTDSERPKGILKRTPSLKTSSVHVDPELAEVLKSRRQKHEDVDEEAVDQKLTAEEEIRQARERESQHDAAPQERELSVAERIFQMHTKIEEVKSCPITPRSYSGVSTPKSALHRSGNITPKNQLSLEEGNQSEISGTQLIERLTSLEGRQSNLAEKRSKFQQRKREDWRTRTQPVTLLEFQAADSLETVKKFRAEVLKRASTSVFEAVQKPEKAGQNKPTEFPQPFRKERRSRNQRHKTLPITTAELNAIPEGQASETMNSLKKKFEFYGAQDSKADSGILSRFRWGEFQKFKHRRKHR</sequence>
<feature type="region of interest" description="Disordered" evidence="2">
    <location>
        <begin position="1762"/>
        <end position="1798"/>
    </location>
</feature>
<feature type="compositionally biased region" description="Polar residues" evidence="2">
    <location>
        <begin position="2447"/>
        <end position="2463"/>
    </location>
</feature>
<feature type="compositionally biased region" description="Basic and acidic residues" evidence="2">
    <location>
        <begin position="2301"/>
        <end position="2327"/>
    </location>
</feature>
<feature type="region of interest" description="Disordered" evidence="2">
    <location>
        <begin position="1035"/>
        <end position="1088"/>
    </location>
</feature>
<feature type="compositionally biased region" description="Basic and acidic residues" evidence="2">
    <location>
        <begin position="1780"/>
        <end position="1792"/>
    </location>
</feature>
<feature type="region of interest" description="Disordered" evidence="2">
    <location>
        <begin position="2848"/>
        <end position="2870"/>
    </location>
</feature>
<feature type="region of interest" description="Disordered" evidence="2">
    <location>
        <begin position="2263"/>
        <end position="2613"/>
    </location>
</feature>
<feature type="compositionally biased region" description="Basic and acidic residues" evidence="2">
    <location>
        <begin position="1654"/>
        <end position="1676"/>
    </location>
</feature>
<feature type="region of interest" description="Disordered" evidence="2">
    <location>
        <begin position="755"/>
        <end position="841"/>
    </location>
</feature>
<feature type="compositionally biased region" description="Polar residues" evidence="2">
    <location>
        <begin position="2580"/>
        <end position="2589"/>
    </location>
</feature>
<feature type="compositionally biased region" description="Basic residues" evidence="2">
    <location>
        <begin position="2221"/>
        <end position="2230"/>
    </location>
</feature>
<feature type="coiled-coil region" evidence="1">
    <location>
        <begin position="1530"/>
        <end position="1557"/>
    </location>
</feature>
<comment type="caution">
    <text evidence="3">The sequence shown here is derived from an EMBL/GenBank/DDBJ whole genome shotgun (WGS) entry which is preliminary data.</text>
</comment>
<keyword evidence="1" id="KW-0175">Coiled coil</keyword>
<feature type="compositionally biased region" description="Low complexity" evidence="2">
    <location>
        <begin position="1935"/>
        <end position="1944"/>
    </location>
</feature>